<dbReference type="SUPFAM" id="SSF53448">
    <property type="entry name" value="Nucleotide-diphospho-sugar transferases"/>
    <property type="match status" value="1"/>
</dbReference>
<accession>A0A4R0NPR5</accession>
<dbReference type="Gene3D" id="3.90.550.10">
    <property type="entry name" value="Spore Coat Polysaccharide Biosynthesis Protein SpsA, Chain A"/>
    <property type="match status" value="1"/>
</dbReference>
<dbReference type="Pfam" id="PF00535">
    <property type="entry name" value="Glycos_transf_2"/>
    <property type="match status" value="1"/>
</dbReference>
<dbReference type="Proteomes" id="UP000291485">
    <property type="component" value="Unassembled WGS sequence"/>
</dbReference>
<keyword evidence="6" id="KW-1185">Reference proteome</keyword>
<dbReference type="RefSeq" id="WP_131562100.1">
    <property type="nucleotide sequence ID" value="NZ_SJSN01000019.1"/>
</dbReference>
<keyword evidence="3 5" id="KW-0808">Transferase</keyword>
<dbReference type="PANTHER" id="PTHR43630:SF1">
    <property type="entry name" value="POLY-BETA-1,6-N-ACETYL-D-GLUCOSAMINE SYNTHASE"/>
    <property type="match status" value="1"/>
</dbReference>
<dbReference type="PANTHER" id="PTHR43630">
    <property type="entry name" value="POLY-BETA-1,6-N-ACETYL-D-GLUCOSAMINE SYNTHASE"/>
    <property type="match status" value="1"/>
</dbReference>
<keyword evidence="2" id="KW-0328">Glycosyltransferase</keyword>
<feature type="domain" description="Glycosyltransferase 2-like" evidence="4">
    <location>
        <begin position="47"/>
        <end position="172"/>
    </location>
</feature>
<name>A0A4R0NPR5_9SPHI</name>
<evidence type="ECO:0000313" key="6">
    <source>
        <dbReference type="Proteomes" id="UP000291485"/>
    </source>
</evidence>
<dbReference type="GO" id="GO:0016757">
    <property type="term" value="F:glycosyltransferase activity"/>
    <property type="evidence" value="ECO:0007669"/>
    <property type="project" value="UniProtKB-KW"/>
</dbReference>
<evidence type="ECO:0000259" key="4">
    <source>
        <dbReference type="Pfam" id="PF00535"/>
    </source>
</evidence>
<sequence length="287" mass="32709">MKTILKAPSWVNNYHLDYKSIDEVPSSFFAEVNIKLNALQNKAPLVTILIAAWNEELNIIRNIASLADLNTKYPIEIIVVNNNSTDRTQQTLDKLNVTNYFQKIQGCGPARQLGMERAKGKYILLADADCVYPPIWVDEMMAELTKPNVACVYGRYSFIPEAGFPRWKLYLLEKLKDVAAELRQLKRPYLNAYGISMGYVKEFGLKAGYIMHNTRGDDGRLCFDLMQFGKIMPVRSNEARVWTAPRTLQRDGSFTTALFSRLKLEFGNVISLFTPHPSHDTKTSKNE</sequence>
<evidence type="ECO:0000256" key="2">
    <source>
        <dbReference type="ARBA" id="ARBA00022676"/>
    </source>
</evidence>
<dbReference type="InterPro" id="IPR001173">
    <property type="entry name" value="Glyco_trans_2-like"/>
</dbReference>
<organism evidence="5 6">
    <name type="scientific">Pedobacter frigidisoli</name>
    <dbReference type="NCBI Taxonomy" id="2530455"/>
    <lineage>
        <taxon>Bacteria</taxon>
        <taxon>Pseudomonadati</taxon>
        <taxon>Bacteroidota</taxon>
        <taxon>Sphingobacteriia</taxon>
        <taxon>Sphingobacteriales</taxon>
        <taxon>Sphingobacteriaceae</taxon>
        <taxon>Pedobacter</taxon>
    </lineage>
</organism>
<evidence type="ECO:0000256" key="1">
    <source>
        <dbReference type="ARBA" id="ARBA00006739"/>
    </source>
</evidence>
<dbReference type="AlphaFoldDB" id="A0A4R0NPR5"/>
<dbReference type="OrthoDB" id="1016922at2"/>
<comment type="caution">
    <text evidence="5">The sequence shown here is derived from an EMBL/GenBank/DDBJ whole genome shotgun (WGS) entry which is preliminary data.</text>
</comment>
<evidence type="ECO:0000313" key="5">
    <source>
        <dbReference type="EMBL" id="TCD01998.1"/>
    </source>
</evidence>
<evidence type="ECO:0000256" key="3">
    <source>
        <dbReference type="ARBA" id="ARBA00022679"/>
    </source>
</evidence>
<dbReference type="InterPro" id="IPR029044">
    <property type="entry name" value="Nucleotide-diphossugar_trans"/>
</dbReference>
<reference evidence="5 6" key="1">
    <citation type="submission" date="2019-02" db="EMBL/GenBank/DDBJ databases">
        <title>Pedobacter sp. RP-3-11 sp. nov., isolated from Arctic soil.</title>
        <authorList>
            <person name="Dahal R.H."/>
        </authorList>
    </citation>
    <scope>NUCLEOTIDE SEQUENCE [LARGE SCALE GENOMIC DNA]</scope>
    <source>
        <strain evidence="5 6">RP-3-11</strain>
    </source>
</reference>
<gene>
    <name evidence="5" type="ORF">EZ449_19575</name>
</gene>
<dbReference type="EMBL" id="SJSN01000019">
    <property type="protein sequence ID" value="TCD01998.1"/>
    <property type="molecule type" value="Genomic_DNA"/>
</dbReference>
<comment type="similarity">
    <text evidence="1">Belongs to the glycosyltransferase 2 family.</text>
</comment>
<proteinExistence type="inferred from homology"/>
<protein>
    <submittedName>
        <fullName evidence="5">Glycosyltransferase</fullName>
    </submittedName>
</protein>